<organism evidence="7 8">
    <name type="scientific">Halarcobacter ebronensis</name>
    <dbReference type="NCBI Taxonomy" id="1462615"/>
    <lineage>
        <taxon>Bacteria</taxon>
        <taxon>Pseudomonadati</taxon>
        <taxon>Campylobacterota</taxon>
        <taxon>Epsilonproteobacteria</taxon>
        <taxon>Campylobacterales</taxon>
        <taxon>Arcobacteraceae</taxon>
        <taxon>Halarcobacter</taxon>
    </lineage>
</organism>
<feature type="region of interest" description="Disordered" evidence="4">
    <location>
        <begin position="618"/>
        <end position="638"/>
    </location>
</feature>
<keyword evidence="1" id="KW-0145">Chemotaxis</keyword>
<name>A0A4Q1ATQ6_9BACT</name>
<keyword evidence="5" id="KW-0812">Transmembrane</keyword>
<dbReference type="InterPro" id="IPR004089">
    <property type="entry name" value="MCPsignal_dom"/>
</dbReference>
<dbReference type="SMART" id="SM00283">
    <property type="entry name" value="MA"/>
    <property type="match status" value="1"/>
</dbReference>
<dbReference type="RefSeq" id="WP_129087674.1">
    <property type="nucleotide sequence ID" value="NZ_CP053836.1"/>
</dbReference>
<keyword evidence="5" id="KW-1133">Transmembrane helix</keyword>
<protein>
    <submittedName>
        <fullName evidence="7">Chemotaxis protein</fullName>
    </submittedName>
</protein>
<evidence type="ECO:0000313" key="8">
    <source>
        <dbReference type="Proteomes" id="UP000289758"/>
    </source>
</evidence>
<feature type="domain" description="Methyl-accepting transducer" evidence="6">
    <location>
        <begin position="360"/>
        <end position="589"/>
    </location>
</feature>
<comment type="similarity">
    <text evidence="2">Belongs to the methyl-accepting chemotaxis (MCP) protein family.</text>
</comment>
<comment type="caution">
    <text evidence="7">The sequence shown here is derived from an EMBL/GenBank/DDBJ whole genome shotgun (WGS) entry which is preliminary data.</text>
</comment>
<dbReference type="Pfam" id="PF00015">
    <property type="entry name" value="MCPsignal"/>
    <property type="match status" value="1"/>
</dbReference>
<dbReference type="Proteomes" id="UP000289758">
    <property type="component" value="Unassembled WGS sequence"/>
</dbReference>
<evidence type="ECO:0000313" key="7">
    <source>
        <dbReference type="EMBL" id="RXK04613.1"/>
    </source>
</evidence>
<dbReference type="SUPFAM" id="SSF58104">
    <property type="entry name" value="Methyl-accepting chemotaxis protein (MCP) signaling domain"/>
    <property type="match status" value="1"/>
</dbReference>
<feature type="transmembrane region" description="Helical" evidence="5">
    <location>
        <begin position="174"/>
        <end position="194"/>
    </location>
</feature>
<dbReference type="PROSITE" id="PS50111">
    <property type="entry name" value="CHEMOTAXIS_TRANSDUC_2"/>
    <property type="match status" value="1"/>
</dbReference>
<dbReference type="InterPro" id="IPR051310">
    <property type="entry name" value="MCP_chemotaxis"/>
</dbReference>
<evidence type="ECO:0000259" key="6">
    <source>
        <dbReference type="PROSITE" id="PS50111"/>
    </source>
</evidence>
<evidence type="ECO:0000256" key="4">
    <source>
        <dbReference type="SAM" id="MobiDB-lite"/>
    </source>
</evidence>
<sequence length="638" mass="70951">MTLRNTSTRTKLMVLPFLFIIIVAIAGSVYVHFNSKSEKITKNSQEIQSFITDFEKARALVFKFAKISTEKNADDVEKAFKNLSNKISIFKSKLEDIPGEKLADNIINYINEYLSYYSELKVIKIEEYVSGINKASPKLSKKMIEISENLLNGLHTLNDRGTKLVHKIENNMNIALAIVTILAATLFMIISLVVSNIITSSLKKFQDGLDGFFSYLNKESSSVMRLDDSTKDEFGLMAKIINANIERTKRILDEDNEVIADAKVVMKRVRNGWYGQLIEKKTSNKSLEDFKQGVNSMIESTKKRFEEVDEVLIQYTNLNYSKKLVMKETDEKNGVLEKLIEGINTLQSSITQMLVENKENGLTLNQSSNILLKNVNTLNKNSYEAAAALEETAAALEQITSNIANNTENVIKMSNYANKVTNSANDGERLANETTVSMDEINAQVTAINEAITVIDQIAFQTNILSLNAAVEAATAGEAGKGFAVVAGEVRNLAARSAEAASEIKKLVENATLKANNGKNIADNMIKGYNELNHNISNTIQLIKDIEMASKEQQSGILQINDAITSLDEQTQQNAMIASQTHDIALQTDEIAKLIVSNADKKEFIGKDEVKAKKLKQEEVEKPIEKTKEEPTNIVDNE</sequence>
<dbReference type="GO" id="GO:0004888">
    <property type="term" value="F:transmembrane signaling receptor activity"/>
    <property type="evidence" value="ECO:0007669"/>
    <property type="project" value="TreeGrafter"/>
</dbReference>
<evidence type="ECO:0000256" key="5">
    <source>
        <dbReference type="SAM" id="Phobius"/>
    </source>
</evidence>
<dbReference type="GO" id="GO:0006935">
    <property type="term" value="P:chemotaxis"/>
    <property type="evidence" value="ECO:0007669"/>
    <property type="project" value="UniProtKB-KW"/>
</dbReference>
<dbReference type="AlphaFoldDB" id="A0A4Q1ATQ6"/>
<dbReference type="GO" id="GO:0005886">
    <property type="term" value="C:plasma membrane"/>
    <property type="evidence" value="ECO:0007669"/>
    <property type="project" value="TreeGrafter"/>
</dbReference>
<feature type="compositionally biased region" description="Basic and acidic residues" evidence="4">
    <location>
        <begin position="618"/>
        <end position="631"/>
    </location>
</feature>
<dbReference type="OrthoDB" id="5348498at2"/>
<feature type="transmembrane region" description="Helical" evidence="5">
    <location>
        <begin position="12"/>
        <end position="33"/>
    </location>
</feature>
<evidence type="ECO:0000256" key="3">
    <source>
        <dbReference type="PROSITE-ProRule" id="PRU00284"/>
    </source>
</evidence>
<evidence type="ECO:0000256" key="2">
    <source>
        <dbReference type="ARBA" id="ARBA00029447"/>
    </source>
</evidence>
<keyword evidence="3" id="KW-0807">Transducer</keyword>
<dbReference type="PANTHER" id="PTHR43531:SF11">
    <property type="entry name" value="METHYL-ACCEPTING CHEMOTAXIS PROTEIN 3"/>
    <property type="match status" value="1"/>
</dbReference>
<reference evidence="7 8" key="1">
    <citation type="submission" date="2017-10" db="EMBL/GenBank/DDBJ databases">
        <title>Genomics of the genus Arcobacter.</title>
        <authorList>
            <person name="Perez-Cataluna A."/>
            <person name="Figueras M.J."/>
        </authorList>
    </citation>
    <scope>NUCLEOTIDE SEQUENCE [LARGE SCALE GENOMIC DNA]</scope>
    <source>
        <strain evidence="7 8">CECT 8441</strain>
    </source>
</reference>
<dbReference type="EMBL" id="PDKK01000009">
    <property type="protein sequence ID" value="RXK04613.1"/>
    <property type="molecule type" value="Genomic_DNA"/>
</dbReference>
<accession>A0A4Q1ATQ6</accession>
<gene>
    <name evidence="7" type="ORF">CRV07_10685</name>
</gene>
<dbReference type="Gene3D" id="1.10.287.950">
    <property type="entry name" value="Methyl-accepting chemotaxis protein"/>
    <property type="match status" value="1"/>
</dbReference>
<proteinExistence type="inferred from homology"/>
<keyword evidence="5" id="KW-0472">Membrane</keyword>
<dbReference type="GO" id="GO:0007165">
    <property type="term" value="P:signal transduction"/>
    <property type="evidence" value="ECO:0007669"/>
    <property type="project" value="UniProtKB-KW"/>
</dbReference>
<evidence type="ECO:0000256" key="1">
    <source>
        <dbReference type="ARBA" id="ARBA00022500"/>
    </source>
</evidence>
<dbReference type="Gene3D" id="1.20.120.20">
    <property type="entry name" value="Apolipoprotein"/>
    <property type="match status" value="1"/>
</dbReference>
<dbReference type="PANTHER" id="PTHR43531">
    <property type="entry name" value="PROTEIN ICFG"/>
    <property type="match status" value="1"/>
</dbReference>
<keyword evidence="8" id="KW-1185">Reference proteome</keyword>